<dbReference type="GeneID" id="55624631"/>
<dbReference type="KEGG" id="vg:55624631"/>
<sequence length="85" mass="9271">MEYTLLVVDEKLGETIIEGYATQAGIVSAVENYTNLNDNGQLAFAATLGREGSAEHHGVWYSIFVTGTVKSMVKSFKHLESTSED</sequence>
<name>A0A649VEA9_9CAUD</name>
<keyword evidence="2" id="KW-1185">Reference proteome</keyword>
<accession>A0A649VEA9</accession>
<protein>
    <submittedName>
        <fullName evidence="1">Uncharacterized protein</fullName>
    </submittedName>
</protein>
<reference evidence="1 2" key="1">
    <citation type="submission" date="2019-10" db="EMBL/GenBank/DDBJ databases">
        <authorList>
            <person name="Divens A.M."/>
            <person name="Garlena R.A."/>
            <person name="Russell D.A."/>
            <person name="Pope W.H."/>
            <person name="Jacobs-Sera D."/>
            <person name="Hatfull G.F."/>
        </authorList>
    </citation>
    <scope>NUCLEOTIDE SEQUENCE [LARGE SCALE GENOMIC DNA]</scope>
</reference>
<organism evidence="1 2">
    <name type="scientific">Gordonia phage Crocheter</name>
    <dbReference type="NCBI Taxonomy" id="2656532"/>
    <lineage>
        <taxon>Viruses</taxon>
        <taxon>Duplodnaviria</taxon>
        <taxon>Heunggongvirae</taxon>
        <taxon>Uroviricota</taxon>
        <taxon>Caudoviricetes</taxon>
        <taxon>Deejayvirinae</taxon>
        <taxon>Kenoshavirus</taxon>
        <taxon>Kenoshavirus crocheter</taxon>
    </lineage>
</organism>
<dbReference type="EMBL" id="MN585996">
    <property type="protein sequence ID" value="QGJ90425.1"/>
    <property type="molecule type" value="Genomic_DNA"/>
</dbReference>
<dbReference type="RefSeq" id="YP_009853943.1">
    <property type="nucleotide sequence ID" value="NC_048825.1"/>
</dbReference>
<evidence type="ECO:0000313" key="1">
    <source>
        <dbReference type="EMBL" id="QGJ90425.1"/>
    </source>
</evidence>
<gene>
    <name evidence="1" type="primary">80</name>
    <name evidence="1" type="ORF">PBI_CROCHETER_80</name>
</gene>
<evidence type="ECO:0000313" key="2">
    <source>
        <dbReference type="Proteomes" id="UP000422993"/>
    </source>
</evidence>
<dbReference type="Proteomes" id="UP000422993">
    <property type="component" value="Segment"/>
</dbReference>
<proteinExistence type="predicted"/>